<keyword evidence="2" id="KW-1133">Transmembrane helix</keyword>
<feature type="compositionally biased region" description="Pro residues" evidence="1">
    <location>
        <begin position="109"/>
        <end position="120"/>
    </location>
</feature>
<feature type="transmembrane region" description="Helical" evidence="2">
    <location>
        <begin position="178"/>
        <end position="201"/>
    </location>
</feature>
<feature type="compositionally biased region" description="Basic and acidic residues" evidence="1">
    <location>
        <begin position="31"/>
        <end position="50"/>
    </location>
</feature>
<keyword evidence="2" id="KW-0812">Transmembrane</keyword>
<evidence type="ECO:0000256" key="1">
    <source>
        <dbReference type="SAM" id="MobiDB-lite"/>
    </source>
</evidence>
<evidence type="ECO:0000313" key="4">
    <source>
        <dbReference type="Proteomes" id="UP001556367"/>
    </source>
</evidence>
<protein>
    <submittedName>
        <fullName evidence="3">Uncharacterized protein</fullName>
    </submittedName>
</protein>
<feature type="compositionally biased region" description="Polar residues" evidence="1">
    <location>
        <begin position="121"/>
        <end position="133"/>
    </location>
</feature>
<keyword evidence="2" id="KW-0472">Membrane</keyword>
<reference evidence="4" key="1">
    <citation type="submission" date="2024-06" db="EMBL/GenBank/DDBJ databases">
        <title>Multi-omics analyses provide insights into the biosynthesis of the anticancer antibiotic pleurotin in Hohenbuehelia grisea.</title>
        <authorList>
            <person name="Weaver J.A."/>
            <person name="Alberti F."/>
        </authorList>
    </citation>
    <scope>NUCLEOTIDE SEQUENCE [LARGE SCALE GENOMIC DNA]</scope>
    <source>
        <strain evidence="4">T-177</strain>
    </source>
</reference>
<feature type="compositionally biased region" description="Acidic residues" evidence="1">
    <location>
        <begin position="21"/>
        <end position="30"/>
    </location>
</feature>
<keyword evidence="4" id="KW-1185">Reference proteome</keyword>
<organism evidence="3 4">
    <name type="scientific">Hohenbuehelia grisea</name>
    <dbReference type="NCBI Taxonomy" id="104357"/>
    <lineage>
        <taxon>Eukaryota</taxon>
        <taxon>Fungi</taxon>
        <taxon>Dikarya</taxon>
        <taxon>Basidiomycota</taxon>
        <taxon>Agaricomycotina</taxon>
        <taxon>Agaricomycetes</taxon>
        <taxon>Agaricomycetidae</taxon>
        <taxon>Agaricales</taxon>
        <taxon>Pleurotineae</taxon>
        <taxon>Pleurotaceae</taxon>
        <taxon>Hohenbuehelia</taxon>
    </lineage>
</organism>
<evidence type="ECO:0000256" key="2">
    <source>
        <dbReference type="SAM" id="Phobius"/>
    </source>
</evidence>
<feature type="compositionally biased region" description="Basic residues" evidence="1">
    <location>
        <begin position="1"/>
        <end position="16"/>
    </location>
</feature>
<name>A0ABR3JIW6_9AGAR</name>
<evidence type="ECO:0000313" key="3">
    <source>
        <dbReference type="EMBL" id="KAL0955410.1"/>
    </source>
</evidence>
<sequence>MHPPHIRTIRHKTIHHRQFEDTADDDDDDKDKDKDNDRDDDVDSKGDKRPSRVKVRVSVHGGTPVHTEITEPEPVSLVVDATTTPPSSLPSSDSFSEIVQISATPIPSPFVPVNPSPQPTAEPSFSALSNKTRPGSRVSPTSVSSTASTTSSTSPTPPPIASPIALPVSASSSQKTPIIIGSTISAVAFILLIALAAAYLFRRRVWASQMAWMKARVVELETSGRRESGMESPSPPPSYVSDEPVIMRRLGV</sequence>
<feature type="compositionally biased region" description="Low complexity" evidence="1">
    <location>
        <begin position="82"/>
        <end position="94"/>
    </location>
</feature>
<comment type="caution">
    <text evidence="3">The sequence shown here is derived from an EMBL/GenBank/DDBJ whole genome shotgun (WGS) entry which is preliminary data.</text>
</comment>
<proteinExistence type="predicted"/>
<feature type="region of interest" description="Disordered" evidence="1">
    <location>
        <begin position="1"/>
        <end position="94"/>
    </location>
</feature>
<accession>A0ABR3JIW6</accession>
<gene>
    <name evidence="3" type="ORF">HGRIS_001657</name>
</gene>
<feature type="region of interest" description="Disordered" evidence="1">
    <location>
        <begin position="109"/>
        <end position="160"/>
    </location>
</feature>
<dbReference type="EMBL" id="JASNQZ010000006">
    <property type="protein sequence ID" value="KAL0955410.1"/>
    <property type="molecule type" value="Genomic_DNA"/>
</dbReference>
<feature type="compositionally biased region" description="Low complexity" evidence="1">
    <location>
        <begin position="139"/>
        <end position="154"/>
    </location>
</feature>
<dbReference type="Proteomes" id="UP001556367">
    <property type="component" value="Unassembled WGS sequence"/>
</dbReference>